<reference evidence="3 4" key="1">
    <citation type="journal article" date="2021" name="Elife">
        <title>Chloroplast acquisition without the gene transfer in kleptoplastic sea slugs, Plakobranchus ocellatus.</title>
        <authorList>
            <person name="Maeda T."/>
            <person name="Takahashi S."/>
            <person name="Yoshida T."/>
            <person name="Shimamura S."/>
            <person name="Takaki Y."/>
            <person name="Nagai Y."/>
            <person name="Toyoda A."/>
            <person name="Suzuki Y."/>
            <person name="Arimoto A."/>
            <person name="Ishii H."/>
            <person name="Satoh N."/>
            <person name="Nishiyama T."/>
            <person name="Hasebe M."/>
            <person name="Maruyama T."/>
            <person name="Minagawa J."/>
            <person name="Obokata J."/>
            <person name="Shigenobu S."/>
        </authorList>
    </citation>
    <scope>NUCLEOTIDE SEQUENCE [LARGE SCALE GENOMIC DNA]</scope>
</reference>
<feature type="compositionally biased region" description="Basic and acidic residues" evidence="1">
    <location>
        <begin position="490"/>
        <end position="510"/>
    </location>
</feature>
<dbReference type="Pfam" id="PF01171">
    <property type="entry name" value="ATP_bind_3"/>
    <property type="match status" value="1"/>
</dbReference>
<dbReference type="EMBL" id="BLXT01005763">
    <property type="protein sequence ID" value="GFO25657.1"/>
    <property type="molecule type" value="Genomic_DNA"/>
</dbReference>
<feature type="region of interest" description="Disordered" evidence="1">
    <location>
        <begin position="250"/>
        <end position="274"/>
    </location>
</feature>
<feature type="compositionally biased region" description="Polar residues" evidence="1">
    <location>
        <begin position="473"/>
        <end position="486"/>
    </location>
</feature>
<gene>
    <name evidence="3" type="ORF">PoB_005216200</name>
</gene>
<organism evidence="3 4">
    <name type="scientific">Plakobranchus ocellatus</name>
    <dbReference type="NCBI Taxonomy" id="259542"/>
    <lineage>
        <taxon>Eukaryota</taxon>
        <taxon>Metazoa</taxon>
        <taxon>Spiralia</taxon>
        <taxon>Lophotrochozoa</taxon>
        <taxon>Mollusca</taxon>
        <taxon>Gastropoda</taxon>
        <taxon>Heterobranchia</taxon>
        <taxon>Euthyneura</taxon>
        <taxon>Panpulmonata</taxon>
        <taxon>Sacoglossa</taxon>
        <taxon>Placobranchoidea</taxon>
        <taxon>Plakobranchidae</taxon>
        <taxon>Plakobranchus</taxon>
    </lineage>
</organism>
<feature type="domain" description="tRNA(Ile)-lysidine/2-thiocytidine synthase N-terminal" evidence="2">
    <location>
        <begin position="974"/>
        <end position="1144"/>
    </location>
</feature>
<feature type="compositionally biased region" description="Polar residues" evidence="1">
    <location>
        <begin position="780"/>
        <end position="794"/>
    </location>
</feature>
<feature type="region of interest" description="Disordered" evidence="1">
    <location>
        <begin position="777"/>
        <end position="798"/>
    </location>
</feature>
<dbReference type="PANTHER" id="PTHR43686:SF1">
    <property type="entry name" value="AMINOTRAN_5 DOMAIN-CONTAINING PROTEIN"/>
    <property type="match status" value="1"/>
</dbReference>
<dbReference type="Proteomes" id="UP000735302">
    <property type="component" value="Unassembled WGS sequence"/>
</dbReference>
<feature type="region of interest" description="Disordered" evidence="1">
    <location>
        <begin position="363"/>
        <end position="520"/>
    </location>
</feature>
<dbReference type="CDD" id="cd24138">
    <property type="entry name" value="TtcA-like"/>
    <property type="match status" value="1"/>
</dbReference>
<feature type="compositionally biased region" description="Polar residues" evidence="1">
    <location>
        <begin position="262"/>
        <end position="274"/>
    </location>
</feature>
<feature type="region of interest" description="Disordered" evidence="1">
    <location>
        <begin position="848"/>
        <end position="867"/>
    </location>
</feature>
<protein>
    <submittedName>
        <fullName evidence="3">tRNA 2-thiocytidine biosynthesis protein ttca</fullName>
    </submittedName>
</protein>
<sequence length="1204" mass="130480">MKAKEIFDNAKKLRLKVPDQTALFDKAARPYRWFVLPSEASACLLHHQGSSSTPVPPRVAQDDLPFFPGRKIHREMRSNDQPDGLAEDSLQAGKVLYSEFKSPEQSVNADFQAVDLSKRTVDLGKNCDGTANNTGVTVSESAGESSRMLALENAVKYADTLLASSGLTVMTSEVSSVMNSIWERFDPKTDCKQEAEGPTATKSALDEVSSTLNQIWDSFTVKTTENSGTADNLVDPTSVRTASAALNDVADSADELPEASVLTETESWSAESQEGSVVTSALDEINAGLKQIWQGFIPQTPKPGEAMADTSLGTESHRGSTENSAWVNSDLHSSEMSYVEEVNVASASGEISSMMSSIWKQFTPEAGKNGPGTGAKPSETDVAEPRLGVSDVTGTSCNLSTEPRLGVSDVTNTCNSSSEPRLGESNVADSSAQNNLVSGNNENRMNPSLSNIKSDDFVKKDVGPEHDSKLSDTKGNSQSASFSQGGSDIIKSDDFVKEDVGPEHDSKLSETKGNSQLAREESLEIKVNAGQIKDNLPPEKTKTGLNGQLNTKSFVSAQEEIQNAINEIWEYFTPKQSRSIKEDTGVGQDLSNSKVGKAKDATVCDVTNGMNEIEKNFTNKNVNGNRALESTIIIDKTSHEATEFSGISESAKDKNKRAQQIVRELSELSKQGSNSLLERKADGNVALDSTGHGTNEAQEEVKNFMSQIWESFGVKNGRISSEELSRAEGVCEGVRSCVDATADIRDSQNGGGSSNVTTSDQGLINADQTHPAVLGIPPGWSNSGHCTRMSTQGSAREGSASFAEGMIQALTQGFGDLAVDYSGEGDQQEQGASFGILSEKICAPLQQTVTQDSKTDRDPVRSNTVKDGDLRKNITHGEICAGQEEWTLNTGPDLSKPLQKPVTEPDAAPVCSLIKQKGRQTETVKLKTSEVSAEPGGNSCETRTAVRWFAPPKQIFKPTVTALEEYGMLGDGDKVLVCLSGGKDSLSLLHTIRQYQFYAMGKGIKFEFGAVTVDPMTPAYDPSPLKQYLASLGVPYFYESQSILETAEQLPYECASICSFCSRMKRGRIYAAARREGYNVLALGQHLDDLAESFLMSFFHNGNLNTMKAHYTVKQGDLRVIRPFVYVREADLRAFAEQRKLPIIAENCPACFEAPKERHRTKQLLAAQEVMFPQVYSSMMAALRPLMARQITNKSSTVLEEEED</sequence>
<evidence type="ECO:0000313" key="4">
    <source>
        <dbReference type="Proteomes" id="UP000735302"/>
    </source>
</evidence>
<evidence type="ECO:0000259" key="2">
    <source>
        <dbReference type="Pfam" id="PF01171"/>
    </source>
</evidence>
<name>A0AAV4C2S5_9GAST</name>
<feature type="compositionally biased region" description="Polar residues" evidence="1">
    <location>
        <begin position="409"/>
        <end position="419"/>
    </location>
</feature>
<dbReference type="AlphaFoldDB" id="A0AAV4C2S5"/>
<feature type="compositionally biased region" description="Polar residues" evidence="1">
    <location>
        <begin position="427"/>
        <end position="452"/>
    </location>
</feature>
<dbReference type="Gene3D" id="3.40.50.620">
    <property type="entry name" value="HUPs"/>
    <property type="match status" value="1"/>
</dbReference>
<dbReference type="InterPro" id="IPR011063">
    <property type="entry name" value="TilS/TtcA_N"/>
</dbReference>
<dbReference type="InterPro" id="IPR014729">
    <property type="entry name" value="Rossmann-like_a/b/a_fold"/>
</dbReference>
<feature type="compositionally biased region" description="Polar residues" evidence="1">
    <location>
        <begin position="392"/>
        <end position="401"/>
    </location>
</feature>
<evidence type="ECO:0000256" key="1">
    <source>
        <dbReference type="SAM" id="MobiDB-lite"/>
    </source>
</evidence>
<accession>A0AAV4C2S5</accession>
<dbReference type="PANTHER" id="PTHR43686">
    <property type="entry name" value="SULFURTRANSFERASE-RELATED"/>
    <property type="match status" value="1"/>
</dbReference>
<keyword evidence="4" id="KW-1185">Reference proteome</keyword>
<evidence type="ECO:0000313" key="3">
    <source>
        <dbReference type="EMBL" id="GFO25657.1"/>
    </source>
</evidence>
<comment type="caution">
    <text evidence="3">The sequence shown here is derived from an EMBL/GenBank/DDBJ whole genome shotgun (WGS) entry which is preliminary data.</text>
</comment>
<dbReference type="SUPFAM" id="SSF52402">
    <property type="entry name" value="Adenine nucleotide alpha hydrolases-like"/>
    <property type="match status" value="1"/>
</dbReference>
<proteinExistence type="predicted"/>
<feature type="compositionally biased region" description="Basic and acidic residues" evidence="1">
    <location>
        <begin position="453"/>
        <end position="472"/>
    </location>
</feature>
<feature type="compositionally biased region" description="Basic and acidic residues" evidence="1">
    <location>
        <begin position="853"/>
        <end position="867"/>
    </location>
</feature>